<proteinExistence type="predicted"/>
<keyword evidence="2" id="KW-1185">Reference proteome</keyword>
<reference evidence="1" key="1">
    <citation type="submission" date="2021-08" db="EMBL/GenBank/DDBJ databases">
        <title>The first chromosome-level gecko genome reveals the dynamic sex chromosomes of Neotropical dwarf geckos (Sphaerodactylidae: Sphaerodactylus).</title>
        <authorList>
            <person name="Pinto B.J."/>
            <person name="Keating S.E."/>
            <person name="Gamble T."/>
        </authorList>
    </citation>
    <scope>NUCLEOTIDE SEQUENCE</scope>
    <source>
        <strain evidence="1">TG3544</strain>
    </source>
</reference>
<comment type="caution">
    <text evidence="1">The sequence shown here is derived from an EMBL/GenBank/DDBJ whole genome shotgun (WGS) entry which is preliminary data.</text>
</comment>
<sequence>MKVKTKIFCVLCGMLQSQKHSCGDFLFEEGEMAEILPHFEHPLYEQRESSCKRRLLLIFPCGSNPPCHISFYSWHSSDVLEWRGGGEQRPNCKEKKIAKTFCAKVN</sequence>
<evidence type="ECO:0000313" key="1">
    <source>
        <dbReference type="EMBL" id="KAH8004742.1"/>
    </source>
</evidence>
<evidence type="ECO:0000313" key="2">
    <source>
        <dbReference type="Proteomes" id="UP000827872"/>
    </source>
</evidence>
<dbReference type="EMBL" id="CM037617">
    <property type="protein sequence ID" value="KAH8004742.1"/>
    <property type="molecule type" value="Genomic_DNA"/>
</dbReference>
<name>A0ACB8FHE5_9SAUR</name>
<protein>
    <submittedName>
        <fullName evidence="1">Uncharacterized protein</fullName>
    </submittedName>
</protein>
<gene>
    <name evidence="1" type="ORF">K3G42_017894</name>
</gene>
<dbReference type="Proteomes" id="UP000827872">
    <property type="component" value="Linkage Group LG04"/>
</dbReference>
<organism evidence="1 2">
    <name type="scientific">Sphaerodactylus townsendi</name>
    <dbReference type="NCBI Taxonomy" id="933632"/>
    <lineage>
        <taxon>Eukaryota</taxon>
        <taxon>Metazoa</taxon>
        <taxon>Chordata</taxon>
        <taxon>Craniata</taxon>
        <taxon>Vertebrata</taxon>
        <taxon>Euteleostomi</taxon>
        <taxon>Lepidosauria</taxon>
        <taxon>Squamata</taxon>
        <taxon>Bifurcata</taxon>
        <taxon>Gekkota</taxon>
        <taxon>Sphaerodactylidae</taxon>
        <taxon>Sphaerodactylus</taxon>
    </lineage>
</organism>
<accession>A0ACB8FHE5</accession>